<dbReference type="GO" id="GO:0005634">
    <property type="term" value="C:nucleus"/>
    <property type="evidence" value="ECO:0007669"/>
    <property type="project" value="UniProtKB-SubCell"/>
</dbReference>
<evidence type="ECO:0000256" key="8">
    <source>
        <dbReference type="ARBA" id="ARBA00023306"/>
    </source>
</evidence>
<comment type="caution">
    <text evidence="12">The sequence shown here is derived from an EMBL/GenBank/DDBJ whole genome shotgun (WGS) entry which is preliminary data.</text>
</comment>
<evidence type="ECO:0000256" key="7">
    <source>
        <dbReference type="ARBA" id="ARBA00023242"/>
    </source>
</evidence>
<dbReference type="OrthoDB" id="2392550at2759"/>
<proteinExistence type="inferred from homology"/>
<protein>
    <submittedName>
        <fullName evidence="12">Nbl1 / Borealin N terminal</fullName>
    </submittedName>
</protein>
<dbReference type="PANTHER" id="PTHR16040">
    <property type="entry name" value="AUSTRALIN, ISOFORM A-RELATED"/>
    <property type="match status" value="1"/>
</dbReference>
<keyword evidence="6" id="KW-0498">Mitosis</keyword>
<dbReference type="Pfam" id="PF10444">
    <property type="entry name" value="Nbl1_Borealin_N"/>
    <property type="match status" value="1"/>
</dbReference>
<evidence type="ECO:0000256" key="9">
    <source>
        <dbReference type="ARBA" id="ARBA00023328"/>
    </source>
</evidence>
<evidence type="ECO:0000313" key="12">
    <source>
        <dbReference type="EMBL" id="KAH9817774.1"/>
    </source>
</evidence>
<keyword evidence="5" id="KW-0132">Cell division</keyword>
<feature type="compositionally biased region" description="Polar residues" evidence="10">
    <location>
        <begin position="264"/>
        <end position="275"/>
    </location>
</feature>
<dbReference type="InterPro" id="IPR018851">
    <property type="entry name" value="Borealin_N"/>
</dbReference>
<keyword evidence="13" id="KW-1185">Reference proteome</keyword>
<reference evidence="12 13" key="2">
    <citation type="journal article" date="2021" name="Curr. Genet.">
        <title>Genetic response to nitrogen starvation in the aggressive Eucalyptus foliar pathogen Teratosphaeria destructans.</title>
        <authorList>
            <person name="Havenga M."/>
            <person name="Wingfield B.D."/>
            <person name="Wingfield M.J."/>
            <person name="Dreyer L.L."/>
            <person name="Roets F."/>
            <person name="Aylward J."/>
        </authorList>
    </citation>
    <scope>NUCLEOTIDE SEQUENCE [LARGE SCALE GENOMIC DNA]</scope>
    <source>
        <strain evidence="12">CMW44962</strain>
    </source>
</reference>
<feature type="compositionally biased region" description="Polar residues" evidence="10">
    <location>
        <begin position="207"/>
        <end position="223"/>
    </location>
</feature>
<evidence type="ECO:0000256" key="1">
    <source>
        <dbReference type="ARBA" id="ARBA00004123"/>
    </source>
</evidence>
<feature type="compositionally biased region" description="Low complexity" evidence="10">
    <location>
        <begin position="283"/>
        <end position="304"/>
    </location>
</feature>
<dbReference type="GO" id="GO:0051301">
    <property type="term" value="P:cell division"/>
    <property type="evidence" value="ECO:0007669"/>
    <property type="project" value="UniProtKB-KW"/>
</dbReference>
<comment type="similarity">
    <text evidence="3">Belongs to the borealin family.</text>
</comment>
<keyword evidence="9" id="KW-0137">Centromere</keyword>
<dbReference type="GO" id="GO:0000070">
    <property type="term" value="P:mitotic sister chromatid segregation"/>
    <property type="evidence" value="ECO:0007669"/>
    <property type="project" value="TreeGrafter"/>
</dbReference>
<evidence type="ECO:0000256" key="10">
    <source>
        <dbReference type="SAM" id="MobiDB-lite"/>
    </source>
</evidence>
<feature type="region of interest" description="Disordered" evidence="10">
    <location>
        <begin position="1"/>
        <end position="55"/>
    </location>
</feature>
<feature type="compositionally biased region" description="Low complexity" evidence="10">
    <location>
        <begin position="173"/>
        <end position="204"/>
    </location>
</feature>
<keyword evidence="8" id="KW-0131">Cell cycle</keyword>
<evidence type="ECO:0000256" key="4">
    <source>
        <dbReference type="ARBA" id="ARBA00022454"/>
    </source>
</evidence>
<keyword evidence="7" id="KW-0539">Nucleus</keyword>
<accession>A0A9W7VYN8</accession>
<reference evidence="12 13" key="1">
    <citation type="journal article" date="2018" name="IMA Fungus">
        <title>IMA Genome-F 10: Nine draft genome sequences of Claviceps purpurea s.lat., including C. arundinis, C. humidiphila, and C. cf. spartinae, pseudomolecules for the pitch canker pathogen Fusarium circinatum, draft genome of Davidsoniella eucalypti, Grosmannia galeiformis, Quambalaria eucalypti, and Teratosphaeria destructans.</title>
        <authorList>
            <person name="Wingfield B.D."/>
            <person name="Liu M."/>
            <person name="Nguyen H.D."/>
            <person name="Lane F.A."/>
            <person name="Morgan S.W."/>
            <person name="De Vos L."/>
            <person name="Wilken P.M."/>
            <person name="Duong T.A."/>
            <person name="Aylward J."/>
            <person name="Coetzee M.P."/>
            <person name="Dadej K."/>
            <person name="De Beer Z.W."/>
            <person name="Findlay W."/>
            <person name="Havenga M."/>
            <person name="Kolarik M."/>
            <person name="Menzies J.G."/>
            <person name="Naidoo K."/>
            <person name="Pochopski O."/>
            <person name="Shoukouhi P."/>
            <person name="Santana Q.C."/>
            <person name="Seifert K.A."/>
            <person name="Soal N."/>
            <person name="Steenkamp E.T."/>
            <person name="Tatham C.T."/>
            <person name="van der Nest M.A."/>
            <person name="Wingfield M.J."/>
        </authorList>
    </citation>
    <scope>NUCLEOTIDE SEQUENCE [LARGE SCALE GENOMIC DNA]</scope>
    <source>
        <strain evidence="12">CMW44962</strain>
    </source>
</reference>
<sequence length="328" mass="35300">MPPKKQQAPLASPFAEQRIPSMRSRTTVPTQIDDDAHTSEPRSPAKRPAGITQAQKQALIDNLQLEVTERARKLRAQYALQAQGLRARLEMRVNRIPSALRKRNIQELHDEHMQKSRPAPAPPVPKKDVAPAIPPRSPLHNGLKRHSDAMETQEDKENAPAEDLTNPKKRAKTVTVANTKAARTASKKLAPPAAAPPKVLSPKSHNSRTYPQSPFKNTSSTKLSMGHPTSPVKPPSLAPPKQTTRPASRQTKRGAAASEKQGRSSEASDTSNGTTIVHKIAGKKAPAAAKKVAMSKTTAAGRKAATTKKENAPPPAAATGGRTLRKRG</sequence>
<feature type="region of interest" description="Disordered" evidence="10">
    <location>
        <begin position="110"/>
        <end position="328"/>
    </location>
</feature>
<evidence type="ECO:0000256" key="2">
    <source>
        <dbReference type="ARBA" id="ARBA00004584"/>
    </source>
</evidence>
<dbReference type="Proteomes" id="UP001138500">
    <property type="component" value="Unassembled WGS sequence"/>
</dbReference>
<dbReference type="InterPro" id="IPR018867">
    <property type="entry name" value="Cell_div_borealin"/>
</dbReference>
<dbReference type="GO" id="GO:0032133">
    <property type="term" value="C:chromosome passenger complex"/>
    <property type="evidence" value="ECO:0007669"/>
    <property type="project" value="TreeGrafter"/>
</dbReference>
<evidence type="ECO:0000259" key="11">
    <source>
        <dbReference type="Pfam" id="PF10444"/>
    </source>
</evidence>
<feature type="compositionally biased region" description="Basic and acidic residues" evidence="10">
    <location>
        <begin position="145"/>
        <end position="159"/>
    </location>
</feature>
<dbReference type="AlphaFoldDB" id="A0A9W7VYN8"/>
<dbReference type="GO" id="GO:0000775">
    <property type="term" value="C:chromosome, centromeric region"/>
    <property type="evidence" value="ECO:0007669"/>
    <property type="project" value="UniProtKB-SubCell"/>
</dbReference>
<dbReference type="EMBL" id="RIBY02002378">
    <property type="protein sequence ID" value="KAH9817774.1"/>
    <property type="molecule type" value="Genomic_DNA"/>
</dbReference>
<comment type="subcellular location">
    <subcellularLocation>
        <location evidence="2">Chromosome</location>
        <location evidence="2">Centromere</location>
    </subcellularLocation>
    <subcellularLocation>
        <location evidence="1">Nucleus</location>
    </subcellularLocation>
</comment>
<evidence type="ECO:0000313" key="13">
    <source>
        <dbReference type="Proteomes" id="UP001138500"/>
    </source>
</evidence>
<dbReference type="PANTHER" id="PTHR16040:SF7">
    <property type="entry name" value="AUSTRALIN, ISOFORM A-RELATED"/>
    <property type="match status" value="1"/>
</dbReference>
<evidence type="ECO:0000256" key="3">
    <source>
        <dbReference type="ARBA" id="ARBA00009914"/>
    </source>
</evidence>
<evidence type="ECO:0000256" key="5">
    <source>
        <dbReference type="ARBA" id="ARBA00022618"/>
    </source>
</evidence>
<gene>
    <name evidence="12" type="ORF">Tdes44962_MAKER05484</name>
</gene>
<name>A0A9W7VYN8_9PEZI</name>
<evidence type="ECO:0000256" key="6">
    <source>
        <dbReference type="ARBA" id="ARBA00022776"/>
    </source>
</evidence>
<dbReference type="GO" id="GO:0051233">
    <property type="term" value="C:spindle midzone"/>
    <property type="evidence" value="ECO:0007669"/>
    <property type="project" value="TreeGrafter"/>
</dbReference>
<feature type="domain" description="Borealin N-terminal" evidence="11">
    <location>
        <begin position="55"/>
        <end position="109"/>
    </location>
</feature>
<organism evidence="12 13">
    <name type="scientific">Teratosphaeria destructans</name>
    <dbReference type="NCBI Taxonomy" id="418781"/>
    <lineage>
        <taxon>Eukaryota</taxon>
        <taxon>Fungi</taxon>
        <taxon>Dikarya</taxon>
        <taxon>Ascomycota</taxon>
        <taxon>Pezizomycotina</taxon>
        <taxon>Dothideomycetes</taxon>
        <taxon>Dothideomycetidae</taxon>
        <taxon>Mycosphaerellales</taxon>
        <taxon>Teratosphaeriaceae</taxon>
        <taxon>Teratosphaeria</taxon>
    </lineage>
</organism>
<keyword evidence="4" id="KW-0158">Chromosome</keyword>